<proteinExistence type="inferred from homology"/>
<feature type="region of interest" description="Disordered" evidence="5">
    <location>
        <begin position="141"/>
        <end position="189"/>
    </location>
</feature>
<evidence type="ECO:0000313" key="7">
    <source>
        <dbReference type="Proteomes" id="UP001491310"/>
    </source>
</evidence>
<name>A0ABR2YRR7_9CHLO</name>
<sequence>MTRLAHWGGSHAEQNALSFADEVAVEDKLKHSHTKKRNKRQKGLEITFDPVAHKEYVTGFHKRKLLRKKEAQRQLEEKAKKSRQEERAQKRAELRAKLDLDRYMTSESEGEEAEKQDGKKDVRAFANNGISTTVIIAPFSLNSDSDSEADAPSQELKDSLPSSGRARDEAPLECGPKKTGGKGTKRRKR</sequence>
<comment type="similarity">
    <text evidence="2">Belongs to the RRP17 family.</text>
</comment>
<dbReference type="PANTHER" id="PTHR14577:SF0">
    <property type="entry name" value="NUCLEOLAR PROTEIN 12"/>
    <property type="match status" value="1"/>
</dbReference>
<dbReference type="EMBL" id="JALJOT010000006">
    <property type="protein sequence ID" value="KAK9909721.1"/>
    <property type="molecule type" value="Genomic_DNA"/>
</dbReference>
<protein>
    <recommendedName>
        <fullName evidence="8">Nucleolar protein 12</fullName>
    </recommendedName>
</protein>
<feature type="region of interest" description="Disordered" evidence="5">
    <location>
        <begin position="71"/>
        <end position="121"/>
    </location>
</feature>
<keyword evidence="7" id="KW-1185">Reference proteome</keyword>
<evidence type="ECO:0000256" key="3">
    <source>
        <dbReference type="ARBA" id="ARBA00023054"/>
    </source>
</evidence>
<dbReference type="Pfam" id="PF09805">
    <property type="entry name" value="Nop25"/>
    <property type="match status" value="1"/>
</dbReference>
<dbReference type="Proteomes" id="UP001491310">
    <property type="component" value="Unassembled WGS sequence"/>
</dbReference>
<dbReference type="InterPro" id="IPR019186">
    <property type="entry name" value="Nucleolar_protein_12"/>
</dbReference>
<organism evidence="6 7">
    <name type="scientific">Coccomyxa subellipsoidea</name>
    <dbReference type="NCBI Taxonomy" id="248742"/>
    <lineage>
        <taxon>Eukaryota</taxon>
        <taxon>Viridiplantae</taxon>
        <taxon>Chlorophyta</taxon>
        <taxon>core chlorophytes</taxon>
        <taxon>Trebouxiophyceae</taxon>
        <taxon>Trebouxiophyceae incertae sedis</taxon>
        <taxon>Coccomyxaceae</taxon>
        <taxon>Coccomyxa</taxon>
    </lineage>
</organism>
<evidence type="ECO:0000313" key="6">
    <source>
        <dbReference type="EMBL" id="KAK9909721.1"/>
    </source>
</evidence>
<evidence type="ECO:0000256" key="2">
    <source>
        <dbReference type="ARBA" id="ARBA00007175"/>
    </source>
</evidence>
<evidence type="ECO:0000256" key="1">
    <source>
        <dbReference type="ARBA" id="ARBA00004604"/>
    </source>
</evidence>
<evidence type="ECO:0000256" key="4">
    <source>
        <dbReference type="ARBA" id="ARBA00023242"/>
    </source>
</evidence>
<keyword evidence="3" id="KW-0175">Coiled coil</keyword>
<gene>
    <name evidence="6" type="ORF">WJX75_006591</name>
</gene>
<comment type="caution">
    <text evidence="6">The sequence shown here is derived from an EMBL/GenBank/DDBJ whole genome shotgun (WGS) entry which is preliminary data.</text>
</comment>
<reference evidence="6 7" key="1">
    <citation type="journal article" date="2024" name="Nat. Commun.">
        <title>Phylogenomics reveals the evolutionary origins of lichenization in chlorophyte algae.</title>
        <authorList>
            <person name="Puginier C."/>
            <person name="Libourel C."/>
            <person name="Otte J."/>
            <person name="Skaloud P."/>
            <person name="Haon M."/>
            <person name="Grisel S."/>
            <person name="Petersen M."/>
            <person name="Berrin J.G."/>
            <person name="Delaux P.M."/>
            <person name="Dal Grande F."/>
            <person name="Keller J."/>
        </authorList>
    </citation>
    <scope>NUCLEOTIDE SEQUENCE [LARGE SCALE GENOMIC DNA]</scope>
    <source>
        <strain evidence="6 7">SAG 216-7</strain>
    </source>
</reference>
<keyword evidence="4" id="KW-0539">Nucleus</keyword>
<evidence type="ECO:0000256" key="5">
    <source>
        <dbReference type="SAM" id="MobiDB-lite"/>
    </source>
</evidence>
<feature type="compositionally biased region" description="Basic and acidic residues" evidence="5">
    <location>
        <begin position="71"/>
        <end position="104"/>
    </location>
</feature>
<evidence type="ECO:0008006" key="8">
    <source>
        <dbReference type="Google" id="ProtNLM"/>
    </source>
</evidence>
<dbReference type="PANTHER" id="PTHR14577">
    <property type="entry name" value="NUCLEOLAR PROTEIN 12"/>
    <property type="match status" value="1"/>
</dbReference>
<accession>A0ABR2YRR7</accession>
<comment type="subcellular location">
    <subcellularLocation>
        <location evidence="1">Nucleus</location>
        <location evidence="1">Nucleolus</location>
    </subcellularLocation>
</comment>
<feature type="compositionally biased region" description="Basic residues" evidence="5">
    <location>
        <begin position="179"/>
        <end position="189"/>
    </location>
</feature>